<proteinExistence type="predicted"/>
<organism evidence="1">
    <name type="scientific">Plocamium cartilagineum</name>
    <name type="common">Red comb weed</name>
    <name type="synonym">Gelidium cartilagineum</name>
    <dbReference type="NCBI Taxonomy" id="31452"/>
    <lineage>
        <taxon>Eukaryota</taxon>
        <taxon>Rhodophyta</taxon>
        <taxon>Florideophyceae</taxon>
        <taxon>Rhodymeniophycidae</taxon>
        <taxon>Plocamiales</taxon>
        <taxon>Plocamiaceae</taxon>
        <taxon>Plocamium</taxon>
    </lineage>
</organism>
<dbReference type="AlphaFoldDB" id="A0A1C9CHS3"/>
<geneLocation type="plastid" evidence="1"/>
<dbReference type="InterPro" id="IPR019656">
    <property type="entry name" value="Uncharacterised_Ycf34"/>
</dbReference>
<dbReference type="Pfam" id="PF10718">
    <property type="entry name" value="Ycf34"/>
    <property type="match status" value="1"/>
</dbReference>
<dbReference type="RefSeq" id="YP_009297964.1">
    <property type="nucleotide sequence ID" value="NC_031179.1"/>
</dbReference>
<protein>
    <recommendedName>
        <fullName evidence="2">Ycf34</fullName>
    </recommendedName>
</protein>
<dbReference type="GeneID" id="29074499"/>
<evidence type="ECO:0008006" key="2">
    <source>
        <dbReference type="Google" id="ProtNLM"/>
    </source>
</evidence>
<name>A0A1C9CHS3_PLOCA</name>
<accession>A0A1C9CHS3</accession>
<gene>
    <name evidence="1" type="primary">ycf34</name>
    <name evidence="1" type="ORF">Plocam_066</name>
</gene>
<evidence type="ECO:0000313" key="1">
    <source>
        <dbReference type="EMBL" id="AOM67902.1"/>
    </source>
</evidence>
<dbReference type="EMBL" id="KX284727">
    <property type="protein sequence ID" value="AOM67902.1"/>
    <property type="molecule type" value="Genomic_DNA"/>
</dbReference>
<sequence length="81" mass="9407">MCICINCRHVHSCTTYNLIQKQHKKYINSTKPNFIPLNTLIQINIQSSLDLIVLDWDLIECISYVEQPGSWLIEKNSRSDA</sequence>
<keyword evidence="1" id="KW-0934">Plastid</keyword>
<reference evidence="1" key="1">
    <citation type="journal article" date="2016" name="BMC Biol.">
        <title>Parallel evolution of highly conserved plastid genome architecture in red seaweeds and seed plants.</title>
        <authorList>
            <person name="Lee J."/>
            <person name="Cho C.H."/>
            <person name="Park S.I."/>
            <person name="Choi J.W."/>
            <person name="Song H.S."/>
            <person name="West J.A."/>
            <person name="Bhattacharya D."/>
            <person name="Yoon H.S."/>
        </authorList>
    </citation>
    <scope>NUCLEOTIDE SEQUENCE</scope>
</reference>